<evidence type="ECO:0000256" key="4">
    <source>
        <dbReference type="SAM" id="MobiDB-lite"/>
    </source>
</evidence>
<evidence type="ECO:0000313" key="9">
    <source>
        <dbReference type="Proteomes" id="UP001470288"/>
    </source>
</evidence>
<keyword evidence="3 6" id="KW-0732">Signal</keyword>
<feature type="signal peptide" evidence="6">
    <location>
        <begin position="1"/>
        <end position="30"/>
    </location>
</feature>
<name>A0ABV1I379_9FIRM</name>
<evidence type="ECO:0000256" key="2">
    <source>
        <dbReference type="ARBA" id="ARBA00022525"/>
    </source>
</evidence>
<accession>A0ABV1I379</accession>
<evidence type="ECO:0000259" key="7">
    <source>
        <dbReference type="Pfam" id="PF17802"/>
    </source>
</evidence>
<organism evidence="8 9">
    <name type="scientific">Hominiventricola aquisgranensis</name>
    <dbReference type="NCBI Taxonomy" id="3133164"/>
    <lineage>
        <taxon>Bacteria</taxon>
        <taxon>Bacillati</taxon>
        <taxon>Bacillota</taxon>
        <taxon>Clostridia</taxon>
        <taxon>Lachnospirales</taxon>
        <taxon>Lachnospiraceae</taxon>
        <taxon>Hominiventricola</taxon>
    </lineage>
</organism>
<dbReference type="InterPro" id="IPR013783">
    <property type="entry name" value="Ig-like_fold"/>
</dbReference>
<gene>
    <name evidence="8" type="ORF">WMO62_12610</name>
</gene>
<reference evidence="8 9" key="1">
    <citation type="submission" date="2024-03" db="EMBL/GenBank/DDBJ databases">
        <title>Human intestinal bacterial collection.</title>
        <authorList>
            <person name="Pauvert C."/>
            <person name="Hitch T.C.A."/>
            <person name="Clavel T."/>
        </authorList>
    </citation>
    <scope>NUCLEOTIDE SEQUENCE [LARGE SCALE GENOMIC DNA]</scope>
    <source>
        <strain evidence="8 9">CLA-AA-H78B</strain>
    </source>
</reference>
<dbReference type="Proteomes" id="UP001470288">
    <property type="component" value="Unassembled WGS sequence"/>
</dbReference>
<keyword evidence="2" id="KW-0964">Secreted</keyword>
<comment type="similarity">
    <text evidence="1">Belongs to the serine-aspartate repeat-containing protein (SDr) family.</text>
</comment>
<evidence type="ECO:0000256" key="3">
    <source>
        <dbReference type="ARBA" id="ARBA00022729"/>
    </source>
</evidence>
<dbReference type="Gene3D" id="2.60.40.10">
    <property type="entry name" value="Immunoglobulins"/>
    <property type="match status" value="5"/>
</dbReference>
<feature type="domain" description="SpaA-like prealbumin fold" evidence="7">
    <location>
        <begin position="1062"/>
        <end position="1161"/>
    </location>
</feature>
<proteinExistence type="inferred from homology"/>
<comment type="caution">
    <text evidence="8">The sequence shown here is derived from an EMBL/GenBank/DDBJ whole genome shotgun (WGS) entry which is preliminary data.</text>
</comment>
<feature type="chain" id="PRO_5047104117" evidence="6">
    <location>
        <begin position="31"/>
        <end position="1370"/>
    </location>
</feature>
<dbReference type="PANTHER" id="PTHR36108">
    <property type="entry name" value="COLOSSIN-B-RELATED"/>
    <property type="match status" value="1"/>
</dbReference>
<feature type="domain" description="SpaA-like prealbumin fold" evidence="7">
    <location>
        <begin position="565"/>
        <end position="616"/>
    </location>
</feature>
<protein>
    <submittedName>
        <fullName evidence="8">SpaA isopeptide-forming pilin-related protein</fullName>
    </submittedName>
</protein>
<feature type="compositionally biased region" description="Acidic residues" evidence="4">
    <location>
        <begin position="50"/>
        <end position="95"/>
    </location>
</feature>
<evidence type="ECO:0000256" key="6">
    <source>
        <dbReference type="SAM" id="SignalP"/>
    </source>
</evidence>
<evidence type="ECO:0000256" key="5">
    <source>
        <dbReference type="SAM" id="Phobius"/>
    </source>
</evidence>
<keyword evidence="5" id="KW-0812">Transmembrane</keyword>
<keyword evidence="9" id="KW-1185">Reference proteome</keyword>
<feature type="region of interest" description="Disordered" evidence="4">
    <location>
        <begin position="34"/>
        <end position="95"/>
    </location>
</feature>
<dbReference type="EMBL" id="JBBMFC010000024">
    <property type="protein sequence ID" value="MEQ2579651.1"/>
    <property type="molecule type" value="Genomic_DNA"/>
</dbReference>
<dbReference type="RefSeq" id="WP_349144852.1">
    <property type="nucleotide sequence ID" value="NZ_JBBMFC010000024.1"/>
</dbReference>
<dbReference type="InterPro" id="IPR041033">
    <property type="entry name" value="SpaA_PFL_dom_1"/>
</dbReference>
<keyword evidence="5" id="KW-1133">Transmembrane helix</keyword>
<evidence type="ECO:0000313" key="8">
    <source>
        <dbReference type="EMBL" id="MEQ2579651.1"/>
    </source>
</evidence>
<dbReference type="Pfam" id="PF17802">
    <property type="entry name" value="SpaA"/>
    <property type="match status" value="5"/>
</dbReference>
<sequence>MKKNKIWKRAGAVILSTALLFGTLPTGVMAEETVGQDTNEEELQSKEVVSEDEPAEEILPEEVSSEEDAAEMDYDTAEAESEVSESTGETDESETDLQYHFTEGDVASILTWKEQYFSEGYEQLLSQDESWWDGLYDYERDLAEFLVSIAPDISEQVYLGQDLEQCLEILDTGVSADEFFCGTVFEGLEKEDLQALQQEGGSLEALAETAEEALAKLIVSYTGYNGTGHGKIFKLTLGGQPAFCLQPGKSARTGYVYKADEGEYEIRNDGLGNLIAQVSVGTENYVSIQISIWLYQSSTTLSMEQAVARTVAMLNISSPEAADKMASNVWNYYQQAGNGSQTYYIYHSDNSNAQITGLKDQPELFKGKNPVELPSESEVVLKINKTDWQTEVGLEGCMVDIFENGAWIGVVTTDEDGEASFTVKKSKEEFEKNTYTYSIREHTAPNGYVWEERTDSRTGKGGDTLEFPITNERTLGAVELVKYDTEAEDGIHQGDAILNGAVYGIYAAENIEHQDGVTGIIYGKDELVAQAVIGKSPKRNSAGYILNTDGSRHIENKWGTIAYEDTPGRTLFGDLELGTYYIKEIRPSEGYMFDEAVYDVTISYKDQMIKIEKRDETASEAQNELTVDDESTSHTIYSGDYVVKQGIEFIKTSDNTYQTELEVMEGAGFSAYLISDLSGVKNGSIQPKTGTWSEADIMTFYDYDFTKEPTAMVYKRTGHEEWTNGDKRWLEKVDGLNKYRVKEMFTDKNGRIITPELPYGTYVFVETTTPEHHVAAKPFLAFITKDGGVVYTDATKQKIEKIYTVEEGIRYGDHAGAKAREGRELQKQRIINNTITKSFLRLVKADEEFIKQPGEYIKAEEVVRGTVLKEGASYRLRCLTMELSEESLIALNWKYDKDGWMSYYDPNAKEMTGTADKPFCPVFLKKGGRILDCYITLPQEVPIGTYELTELTAPSGYVVNGSEQTVTDISEGRENGYKITETPQRKLTFTINNGSVYPDGQMGENKYAVCDQYGNLTVTVLQKNQEQKGILRLYKHGEQLAGTRSVEETNGMTGLEFVYQDAPVEGASFQIIAAENIYTQEVAQDLFLLYQADMKGYLIHKKGDVVTTINTDRYGWAYATNLYIGKYKIMETIAGDGFVLNQEVKEFEITPQEQTINFDIQSVQYKNERQRLQIEVQKKDKENEMPLYGAVFGLYVTEDIHTNIVYDAVSGKWIIRDVPVVTVSAGTFIKACVTGTDGKGIFAGELPLGKYEIKELTPPTGYLPTEETVLVDASYEGPHGGQFVQIQRHVGIFHNERSDKPTPVPDTPKPGGSRRTRREEAVPVVPQPAPVESPITGDSAPLFLLGFAGILALLGLGMIGSVERRRRRTK</sequence>
<feature type="transmembrane region" description="Helical" evidence="5">
    <location>
        <begin position="1342"/>
        <end position="1362"/>
    </location>
</feature>
<feature type="domain" description="SpaA-like prealbumin fold" evidence="7">
    <location>
        <begin position="1173"/>
        <end position="1272"/>
    </location>
</feature>
<feature type="domain" description="SpaA-like prealbumin fold" evidence="7">
    <location>
        <begin position="738"/>
        <end position="797"/>
    </location>
</feature>
<keyword evidence="5" id="KW-0472">Membrane</keyword>
<dbReference type="PANTHER" id="PTHR36108:SF13">
    <property type="entry name" value="COLOSSIN-B-RELATED"/>
    <property type="match status" value="1"/>
</dbReference>
<evidence type="ECO:0000256" key="1">
    <source>
        <dbReference type="ARBA" id="ARBA00007257"/>
    </source>
</evidence>
<feature type="domain" description="SpaA-like prealbumin fold" evidence="7">
    <location>
        <begin position="381"/>
        <end position="453"/>
    </location>
</feature>
<feature type="region of interest" description="Disordered" evidence="4">
    <location>
        <begin position="1294"/>
        <end position="1333"/>
    </location>
</feature>